<geneLocation type="plasmid" evidence="1">
    <name>1</name>
</geneLocation>
<accession>Q11N88</accession>
<proteinExistence type="predicted"/>
<evidence type="ECO:0000313" key="1">
    <source>
        <dbReference type="EMBL" id="ABG61120.1"/>
    </source>
</evidence>
<reference evidence="1" key="1">
    <citation type="submission" date="2006-06" db="EMBL/GenBank/DDBJ databases">
        <title>Complete sequence of Plasmid 1 of Chelativorans sp. BNC1.</title>
        <authorList>
            <consortium name="US DOE Joint Genome Institute"/>
            <person name="Copeland A."/>
            <person name="Lucas S."/>
            <person name="Lapidus A."/>
            <person name="Barry K."/>
            <person name="Detter J.C."/>
            <person name="Glavina del Rio T."/>
            <person name="Hammon N."/>
            <person name="Israni S."/>
            <person name="Dalin E."/>
            <person name="Tice H."/>
            <person name="Pitluck S."/>
            <person name="Chertkov O."/>
            <person name="Brettin T."/>
            <person name="Bruce D."/>
            <person name="Han C."/>
            <person name="Tapia R."/>
            <person name="Gilna P."/>
            <person name="Schmutz J."/>
            <person name="Larimer F."/>
            <person name="Land M."/>
            <person name="Hauser L."/>
            <person name="Kyrpides N."/>
            <person name="Mikhailova N."/>
            <person name="Richardson P."/>
        </authorList>
    </citation>
    <scope>NUCLEOTIDE SEQUENCE</scope>
    <source>
        <strain evidence="1">BNC1</strain>
        <plasmid evidence="1">1</plasmid>
    </source>
</reference>
<dbReference type="HOGENOM" id="CLU_1213039_0_0_5"/>
<organism evidence="1">
    <name type="scientific">Chelativorans sp. (strain BNC1)</name>
    <dbReference type="NCBI Taxonomy" id="266779"/>
    <lineage>
        <taxon>Bacteria</taxon>
        <taxon>Pseudomonadati</taxon>
        <taxon>Pseudomonadota</taxon>
        <taxon>Alphaproteobacteria</taxon>
        <taxon>Hyphomicrobiales</taxon>
        <taxon>Phyllobacteriaceae</taxon>
        <taxon>Chelativorans</taxon>
    </lineage>
</organism>
<name>Q11N88_CHESB</name>
<dbReference type="KEGG" id="mes:Meso_4135"/>
<dbReference type="AlphaFoldDB" id="Q11N88"/>
<sequence>MVLRNSGDSPSPVAEKIHLNSLGGKVVAFHLRPFGIIRFRGATKNAWRIDPFALPRCRTAKEKSPPLPGGGRSGLDLWTRRGRRCTASSIGIASGRSRWPTTGSYRTPLILQCTISYRTCENEPNPLGKPLKILGKGRAQESDLPVDQDALIAETVRCSPKRHGRHLALRCAPDPAPISGRDQFFFQGLFVSFVRRRRNHKKRDRPGLTLHHYRRGWRFLPSGCSATL</sequence>
<protein>
    <submittedName>
        <fullName evidence="1">Uncharacterized protein</fullName>
    </submittedName>
</protein>
<gene>
    <name evidence="1" type="ordered locus">Meso_4135</name>
</gene>
<dbReference type="EMBL" id="CP000389">
    <property type="protein sequence ID" value="ABG61120.1"/>
    <property type="molecule type" value="Genomic_DNA"/>
</dbReference>
<keyword evidence="1" id="KW-0614">Plasmid</keyword>